<dbReference type="EMBL" id="QEKO01000001">
    <property type="protein sequence ID" value="PVY68370.1"/>
    <property type="molecule type" value="Genomic_DNA"/>
</dbReference>
<gene>
    <name evidence="1" type="ORF">C7440_0767</name>
</gene>
<organism evidence="1 2">
    <name type="scientific">Pusillimonas noertemannii</name>
    <dbReference type="NCBI Taxonomy" id="305977"/>
    <lineage>
        <taxon>Bacteria</taxon>
        <taxon>Pseudomonadati</taxon>
        <taxon>Pseudomonadota</taxon>
        <taxon>Betaproteobacteria</taxon>
        <taxon>Burkholderiales</taxon>
        <taxon>Alcaligenaceae</taxon>
        <taxon>Pusillimonas</taxon>
    </lineage>
</organism>
<dbReference type="OrthoDB" id="7687351at2"/>
<evidence type="ECO:0000313" key="1">
    <source>
        <dbReference type="EMBL" id="PVY68370.1"/>
    </source>
</evidence>
<dbReference type="RefSeq" id="WP_133244252.1">
    <property type="nucleotide sequence ID" value="NZ_JACCEX010000001.1"/>
</dbReference>
<keyword evidence="2" id="KW-1185">Reference proteome</keyword>
<dbReference type="Proteomes" id="UP000246145">
    <property type="component" value="Unassembled WGS sequence"/>
</dbReference>
<sequence>MATKNKGGRPPRAPGEKMTRLSVMLRPMYREALDLLAREQRTSISQALENVLAQALRPVLVEGKNVLQLGGIMAMYDDGTLGGKISRLDHQPYKTPEEQHAHDAWWKSRHLIDPDEMRAEPKYQPRLRMLFDMIAETYKMGSSADFCATMFAEAIRQQEAGIGLDHLFRYEDDAGFEYLFNLSDYFHPDAIRPE</sequence>
<name>A0A2U1CR40_9BURK</name>
<evidence type="ECO:0000313" key="2">
    <source>
        <dbReference type="Proteomes" id="UP000246145"/>
    </source>
</evidence>
<protein>
    <submittedName>
        <fullName evidence="1">Uncharacterized protein</fullName>
    </submittedName>
</protein>
<reference evidence="1 2" key="1">
    <citation type="submission" date="2018-04" db="EMBL/GenBank/DDBJ databases">
        <title>Genomic Encyclopedia of Type Strains, Phase IV (KMG-IV): sequencing the most valuable type-strain genomes for metagenomic binning, comparative biology and taxonomic classification.</title>
        <authorList>
            <person name="Goeker M."/>
        </authorList>
    </citation>
    <scope>NUCLEOTIDE SEQUENCE [LARGE SCALE GENOMIC DNA]</scope>
    <source>
        <strain evidence="1 2">DSM 10065</strain>
    </source>
</reference>
<dbReference type="AlphaFoldDB" id="A0A2U1CR40"/>
<accession>A0A2U1CR40</accession>
<proteinExistence type="predicted"/>
<comment type="caution">
    <text evidence="1">The sequence shown here is derived from an EMBL/GenBank/DDBJ whole genome shotgun (WGS) entry which is preliminary data.</text>
</comment>